<dbReference type="GO" id="GO:0005524">
    <property type="term" value="F:ATP binding"/>
    <property type="evidence" value="ECO:0007669"/>
    <property type="project" value="UniProtKB-KW"/>
</dbReference>
<dbReference type="Pfam" id="PF13191">
    <property type="entry name" value="AAA_16"/>
    <property type="match status" value="1"/>
</dbReference>
<evidence type="ECO:0000256" key="2">
    <source>
        <dbReference type="ARBA" id="ARBA00022840"/>
    </source>
</evidence>
<dbReference type="InterPro" id="IPR016032">
    <property type="entry name" value="Sig_transdc_resp-reg_C-effctor"/>
</dbReference>
<dbReference type="EMBL" id="JACHBR010000001">
    <property type="protein sequence ID" value="MBB5626808.1"/>
    <property type="molecule type" value="Genomic_DNA"/>
</dbReference>
<sequence length="964" mass="104013">MAAAPRQRTPGRSQTASPILIGRRSELEELTAALVSPPAVAMIEGEAGVGKSRLVRELIAQPALRRLRILPGYCQPLREPFRYGPILEALGTLRGHPPPFDRDRLSPVTGMLHALLPELSEFLPDPPEPTGDPRSERHRVYRAVRELLSAVGPAMLLVEDLHWTDDGSRSLLSFLMADLPQNLAIVVTYRREEAPGGVPLGSAYRPPPGATSVLVSLKPLDLAEVRALASSMHGGRSITLDFATKLYERTAGLPFVVEETMRALGDPAGTSRLEGPAARQLLENVEVPVLLREAMAERLAGLPIAAVRLAEAAAVLGVPATVELLQEVAGLTGQRSRAALAAALSSGVLHEADDCLYGYRHTLAQQAVYDTMAGFERRRLHARAIEALRRREPRPLVRLADHSHRAGRAGDALRYGEEAADRAIREGDASTATQQLQRLLLMPELTAADVDRLAVKLGEIAHTGLDQHDPAATLERVLGDPRLSTAARGEVRLFLGLLLIRQAGGLQAGLDAIETAIGELDERPDLLGRGVAVLALPYFGTTPLPRIRPWTERLGAMIDEATGEELRLTMLANYAPALVQVGEPGALRAFAPPARDAAMTPAEQRNLSRLHCNLADACACTGHHREAGPLLREGLRMAVEVGAPFVVSTGRATTARLDWLLGEWDGLEERALGMLDEYHDLLPNASELSLVLGWLAGARGDWDEAEGWLNATGVAAPHDSITPVVVSGFAALAKVRLARGETDAALADARRGLEIVRRKEVWAWAGELVPVAVSVLLECGRFGEAQTLAGDLARGVADRDAPMAKAALEMASALLAEAKGEVGLALRHYERARRAYGELPAPYYAALAAERLWVCRLENGSPGAAEELAALADAFAAMGATWDADRCGHHLRVHGVTRSSRRGRRGYGDTLSPREQDVARLLARGRTNREIAEVLFLSPRTVEQHVARTLRKLGKRSRNDLLDG</sequence>
<feature type="domain" description="HTH luxR-type" evidence="3">
    <location>
        <begin position="904"/>
        <end position="964"/>
    </location>
</feature>
<dbReference type="PROSITE" id="PS50043">
    <property type="entry name" value="HTH_LUXR_2"/>
    <property type="match status" value="1"/>
</dbReference>
<dbReference type="Gene3D" id="3.40.50.300">
    <property type="entry name" value="P-loop containing nucleotide triphosphate hydrolases"/>
    <property type="match status" value="1"/>
</dbReference>
<evidence type="ECO:0000256" key="1">
    <source>
        <dbReference type="ARBA" id="ARBA00022741"/>
    </source>
</evidence>
<comment type="caution">
    <text evidence="4">The sequence shown here is derived from an EMBL/GenBank/DDBJ whole genome shotgun (WGS) entry which is preliminary data.</text>
</comment>
<dbReference type="CDD" id="cd06170">
    <property type="entry name" value="LuxR_C_like"/>
    <property type="match status" value="1"/>
</dbReference>
<keyword evidence="5" id="KW-1185">Reference proteome</keyword>
<dbReference type="PANTHER" id="PTHR16305">
    <property type="entry name" value="TESTICULAR SOLUBLE ADENYLYL CYCLASE"/>
    <property type="match status" value="1"/>
</dbReference>
<dbReference type="PRINTS" id="PR00038">
    <property type="entry name" value="HTHLUXR"/>
</dbReference>
<dbReference type="SUPFAM" id="SSF48452">
    <property type="entry name" value="TPR-like"/>
    <property type="match status" value="1"/>
</dbReference>
<dbReference type="GO" id="GO:0003677">
    <property type="term" value="F:DNA binding"/>
    <property type="evidence" value="ECO:0007669"/>
    <property type="project" value="UniProtKB-KW"/>
</dbReference>
<gene>
    <name evidence="4" type="ORF">BJ981_002507</name>
</gene>
<dbReference type="GO" id="GO:0006355">
    <property type="term" value="P:regulation of DNA-templated transcription"/>
    <property type="evidence" value="ECO:0007669"/>
    <property type="project" value="InterPro"/>
</dbReference>
<keyword evidence="2" id="KW-0067">ATP-binding</keyword>
<dbReference type="RefSeq" id="WP_204070770.1">
    <property type="nucleotide sequence ID" value="NZ_BOOS01000079.1"/>
</dbReference>
<dbReference type="InterPro" id="IPR027417">
    <property type="entry name" value="P-loop_NTPase"/>
</dbReference>
<dbReference type="PANTHER" id="PTHR16305:SF35">
    <property type="entry name" value="TRANSCRIPTIONAL ACTIVATOR DOMAIN"/>
    <property type="match status" value="1"/>
</dbReference>
<accession>A0A7W8Z3J2</accession>
<dbReference type="AlphaFoldDB" id="A0A7W8Z3J2"/>
<keyword evidence="1" id="KW-0547">Nucleotide-binding</keyword>
<dbReference type="Pfam" id="PF00196">
    <property type="entry name" value="GerE"/>
    <property type="match status" value="1"/>
</dbReference>
<dbReference type="PROSITE" id="PS00622">
    <property type="entry name" value="HTH_LUXR_1"/>
    <property type="match status" value="1"/>
</dbReference>
<dbReference type="Gene3D" id="1.10.10.10">
    <property type="entry name" value="Winged helix-like DNA-binding domain superfamily/Winged helix DNA-binding domain"/>
    <property type="match status" value="1"/>
</dbReference>
<dbReference type="SUPFAM" id="SSF52540">
    <property type="entry name" value="P-loop containing nucleoside triphosphate hydrolases"/>
    <property type="match status" value="1"/>
</dbReference>
<dbReference type="SMART" id="SM00421">
    <property type="entry name" value="HTH_LUXR"/>
    <property type="match status" value="1"/>
</dbReference>
<organism evidence="4 5">
    <name type="scientific">Sphaerisporangium krabiense</name>
    <dbReference type="NCBI Taxonomy" id="763782"/>
    <lineage>
        <taxon>Bacteria</taxon>
        <taxon>Bacillati</taxon>
        <taxon>Actinomycetota</taxon>
        <taxon>Actinomycetes</taxon>
        <taxon>Streptosporangiales</taxon>
        <taxon>Streptosporangiaceae</taxon>
        <taxon>Sphaerisporangium</taxon>
    </lineage>
</organism>
<evidence type="ECO:0000313" key="5">
    <source>
        <dbReference type="Proteomes" id="UP000588112"/>
    </source>
</evidence>
<evidence type="ECO:0000259" key="3">
    <source>
        <dbReference type="PROSITE" id="PS50043"/>
    </source>
</evidence>
<keyword evidence="4" id="KW-0238">DNA-binding</keyword>
<dbReference type="Gene3D" id="1.25.40.10">
    <property type="entry name" value="Tetratricopeptide repeat domain"/>
    <property type="match status" value="1"/>
</dbReference>
<reference evidence="4 5" key="1">
    <citation type="submission" date="2020-08" db="EMBL/GenBank/DDBJ databases">
        <title>Sequencing the genomes of 1000 actinobacteria strains.</title>
        <authorList>
            <person name="Klenk H.-P."/>
        </authorList>
    </citation>
    <scope>NUCLEOTIDE SEQUENCE [LARGE SCALE GENOMIC DNA]</scope>
    <source>
        <strain evidence="4 5">DSM 45790</strain>
    </source>
</reference>
<evidence type="ECO:0000313" key="4">
    <source>
        <dbReference type="EMBL" id="MBB5626808.1"/>
    </source>
</evidence>
<proteinExistence type="predicted"/>
<dbReference type="InterPro" id="IPR036388">
    <property type="entry name" value="WH-like_DNA-bd_sf"/>
</dbReference>
<name>A0A7W8Z3J2_9ACTN</name>
<dbReference type="GO" id="GO:0004016">
    <property type="term" value="F:adenylate cyclase activity"/>
    <property type="evidence" value="ECO:0007669"/>
    <property type="project" value="TreeGrafter"/>
</dbReference>
<protein>
    <submittedName>
        <fullName evidence="4">DNA-binding CsgD family transcriptional regulator/tetratricopeptide (TPR) repeat protein</fullName>
    </submittedName>
</protein>
<dbReference type="GO" id="GO:0005737">
    <property type="term" value="C:cytoplasm"/>
    <property type="evidence" value="ECO:0007669"/>
    <property type="project" value="TreeGrafter"/>
</dbReference>
<dbReference type="InterPro" id="IPR041664">
    <property type="entry name" value="AAA_16"/>
</dbReference>
<dbReference type="InterPro" id="IPR011990">
    <property type="entry name" value="TPR-like_helical_dom_sf"/>
</dbReference>
<dbReference type="SUPFAM" id="SSF46894">
    <property type="entry name" value="C-terminal effector domain of the bipartite response regulators"/>
    <property type="match status" value="1"/>
</dbReference>
<dbReference type="InterPro" id="IPR000792">
    <property type="entry name" value="Tscrpt_reg_LuxR_C"/>
</dbReference>
<dbReference type="Proteomes" id="UP000588112">
    <property type="component" value="Unassembled WGS sequence"/>
</dbReference>